<dbReference type="RefSeq" id="WP_106763159.1">
    <property type="nucleotide sequence ID" value="NZ_PXNP01000090.1"/>
</dbReference>
<dbReference type="Pfam" id="PF04386">
    <property type="entry name" value="SspB"/>
    <property type="match status" value="1"/>
</dbReference>
<proteinExistence type="predicted"/>
<dbReference type="EMBL" id="PXNP01000090">
    <property type="protein sequence ID" value="PSF05915.1"/>
    <property type="molecule type" value="Genomic_DNA"/>
</dbReference>
<dbReference type="GO" id="GO:0005840">
    <property type="term" value="C:ribosome"/>
    <property type="evidence" value="ECO:0007669"/>
    <property type="project" value="TreeGrafter"/>
</dbReference>
<reference evidence="1 2" key="1">
    <citation type="submission" date="2018-03" db="EMBL/GenBank/DDBJ databases">
        <title>Marinobacter brunus sp. nov., a marine bacterium of Gamma-proteobacteria isolated from the surface seawater of the South China Sea.</title>
        <authorList>
            <person name="Cheng H."/>
            <person name="Wu Y.-H."/>
            <person name="Xamxidin M."/>
            <person name="Xu X.-W."/>
        </authorList>
    </citation>
    <scope>NUCLEOTIDE SEQUENCE [LARGE SCALE GENOMIC DNA]</scope>
    <source>
        <strain evidence="1 2">NH169-3</strain>
    </source>
</reference>
<dbReference type="SUPFAM" id="SSF101738">
    <property type="entry name" value="SspB-like"/>
    <property type="match status" value="1"/>
</dbReference>
<evidence type="ECO:0000313" key="2">
    <source>
        <dbReference type="Proteomes" id="UP000239866"/>
    </source>
</evidence>
<dbReference type="InterPro" id="IPR007481">
    <property type="entry name" value="SspB"/>
</dbReference>
<dbReference type="GO" id="GO:0045732">
    <property type="term" value="P:positive regulation of protein catabolic process"/>
    <property type="evidence" value="ECO:0007669"/>
    <property type="project" value="TreeGrafter"/>
</dbReference>
<accession>A0A2T1K777</accession>
<gene>
    <name evidence="1" type="ORF">C7H09_12445</name>
</gene>
<dbReference type="Proteomes" id="UP000239866">
    <property type="component" value="Unassembled WGS sequence"/>
</dbReference>
<sequence>MLALMLVLPIILLLVVALWMVDSVRLLLARRRYLAAVIEPALESELGDQFQEYFKVLTRQRELPYIEVAVGVPGVRVPDSAIAGPTITFNISFEAVDDLRWEAGNLMFRAMFAGKSESVSLPLSSLVSLYSGKTGQGLLFDRAGQAH</sequence>
<dbReference type="Gene3D" id="2.30.30.220">
    <property type="entry name" value="SspB-like"/>
    <property type="match status" value="1"/>
</dbReference>
<name>A0A2T1K777_9GAMM</name>
<keyword evidence="2" id="KW-1185">Reference proteome</keyword>
<dbReference type="InterPro" id="IPR036760">
    <property type="entry name" value="SspB-like_sf"/>
</dbReference>
<dbReference type="OrthoDB" id="9902802at2"/>
<dbReference type="PANTHER" id="PTHR37486:SF1">
    <property type="entry name" value="STRINGENT STARVATION PROTEIN B"/>
    <property type="match status" value="1"/>
</dbReference>
<organism evidence="1 2">
    <name type="scientific">Marinobacter fuscus</name>
    <dbReference type="NCBI Taxonomy" id="2109942"/>
    <lineage>
        <taxon>Bacteria</taxon>
        <taxon>Pseudomonadati</taxon>
        <taxon>Pseudomonadota</taxon>
        <taxon>Gammaproteobacteria</taxon>
        <taxon>Pseudomonadales</taxon>
        <taxon>Marinobacteraceae</taxon>
        <taxon>Marinobacter</taxon>
    </lineage>
</organism>
<dbReference type="PANTHER" id="PTHR37486">
    <property type="entry name" value="STRINGENT STARVATION PROTEIN B"/>
    <property type="match status" value="1"/>
</dbReference>
<dbReference type="GO" id="GO:0005829">
    <property type="term" value="C:cytosol"/>
    <property type="evidence" value="ECO:0007669"/>
    <property type="project" value="TreeGrafter"/>
</dbReference>
<dbReference type="AlphaFoldDB" id="A0A2T1K777"/>
<protein>
    <submittedName>
        <fullName evidence="1">Uncharacterized protein</fullName>
    </submittedName>
</protein>
<comment type="caution">
    <text evidence="1">The sequence shown here is derived from an EMBL/GenBank/DDBJ whole genome shotgun (WGS) entry which is preliminary data.</text>
</comment>
<evidence type="ECO:0000313" key="1">
    <source>
        <dbReference type="EMBL" id="PSF05915.1"/>
    </source>
</evidence>